<protein>
    <submittedName>
        <fullName evidence="1">IS6 family transposase</fullName>
    </submittedName>
</protein>
<accession>A0ABX2P169</accession>
<evidence type="ECO:0000313" key="1">
    <source>
        <dbReference type="EMBL" id="NVI09855.1"/>
    </source>
</evidence>
<proteinExistence type="predicted"/>
<gene>
    <name evidence="1" type="ORF">FSB64_41350</name>
</gene>
<comment type="caution">
    <text evidence="1">The sequence shown here is derived from an EMBL/GenBank/DDBJ whole genome shotgun (WGS) entry which is preliminary data.</text>
</comment>
<reference evidence="1 2" key="1">
    <citation type="submission" date="2019-08" db="EMBL/GenBank/DDBJ databases">
        <title>Paraburkholderia simonii sp. nov. and P. youngii sp. nov. Brazilian and Mexican Mimosa-associated rhizobia.</title>
        <authorList>
            <person name="Mavima L."/>
            <person name="Beukes C.W."/>
            <person name="Palmer M."/>
            <person name="De Meyer S.E."/>
            <person name="James E.K."/>
            <person name="Maluk M."/>
            <person name="Avontuur J.R."/>
            <person name="Chan W.Y."/>
            <person name="Venter S.N."/>
            <person name="Steenkamp E.T."/>
        </authorList>
    </citation>
    <scope>NUCLEOTIDE SEQUENCE [LARGE SCALE GENOMIC DNA]</scope>
    <source>
        <strain evidence="1 2">JPY454</strain>
    </source>
</reference>
<organism evidence="1 2">
    <name type="scientific">Paraburkholderia youngii</name>
    <dbReference type="NCBI Taxonomy" id="2782701"/>
    <lineage>
        <taxon>Bacteria</taxon>
        <taxon>Pseudomonadati</taxon>
        <taxon>Pseudomonadota</taxon>
        <taxon>Betaproteobacteria</taxon>
        <taxon>Burkholderiales</taxon>
        <taxon>Burkholderiaceae</taxon>
        <taxon>Paraburkholderia</taxon>
    </lineage>
</organism>
<name>A0ABX2P169_9BURK</name>
<dbReference type="EMBL" id="VOMC01000159">
    <property type="protein sequence ID" value="NVI09855.1"/>
    <property type="molecule type" value="Genomic_DNA"/>
</dbReference>
<evidence type="ECO:0000313" key="2">
    <source>
        <dbReference type="Proteomes" id="UP000821598"/>
    </source>
</evidence>
<dbReference type="Proteomes" id="UP000821598">
    <property type="component" value="Unassembled WGS sequence"/>
</dbReference>
<keyword evidence="2" id="KW-1185">Reference proteome</keyword>
<sequence length="27" mass="2987">MKKAPTPRTALAPGLAKVLKRLHYPLD</sequence>
<feature type="non-terminal residue" evidence="1">
    <location>
        <position position="27"/>
    </location>
</feature>